<reference evidence="1" key="1">
    <citation type="submission" date="2022-09" db="EMBL/GenBank/DDBJ databases">
        <title>Intensive care unit water sources are persistently colonized with multi-drug resistant bacteria and are the site of extensive horizontal gene transfer of antibiotic resistance genes.</title>
        <authorList>
            <person name="Diorio-Toth L."/>
        </authorList>
    </citation>
    <scope>NUCLEOTIDE SEQUENCE</scope>
    <source>
        <strain evidence="1">GD03863</strain>
    </source>
</reference>
<accession>A0AA42IUB3</accession>
<dbReference type="RefSeq" id="WP_230875376.1">
    <property type="nucleotide sequence ID" value="NZ_JACFYY010000009.1"/>
</dbReference>
<gene>
    <name evidence="1" type="ORF">N5D41_15155</name>
</gene>
<sequence length="190" mass="21230">MIPEWNLSGVLPPIQPGEAGHSANRSPYRVALVEVVEVFSGSAHRISILQGLLDYRAALHALGIARGFQWLDGSFMEHVEVLESRPPRDMDVVTFFHLPANETQASLASKAAHLFIPEQTKAVYQLDAYPYILGRPTEPHHVKQISYWYSMWSHRRNGMWKGFVQVDLAPEEDQAARSILELVQGGGATS</sequence>
<dbReference type="EMBL" id="JAOCDH010000016">
    <property type="protein sequence ID" value="MDH0702824.1"/>
    <property type="molecule type" value="Genomic_DNA"/>
</dbReference>
<dbReference type="InterPro" id="IPR053860">
    <property type="entry name" value="DUF6932"/>
</dbReference>
<name>A0AA42IUB3_9GAMM</name>
<organism evidence="1 2">
    <name type="scientific">Ectopseudomonas toyotomiensis</name>
    <dbReference type="NCBI Taxonomy" id="554344"/>
    <lineage>
        <taxon>Bacteria</taxon>
        <taxon>Pseudomonadati</taxon>
        <taxon>Pseudomonadota</taxon>
        <taxon>Gammaproteobacteria</taxon>
        <taxon>Pseudomonadales</taxon>
        <taxon>Pseudomonadaceae</taxon>
        <taxon>Ectopseudomonas</taxon>
    </lineage>
</organism>
<dbReference type="AlphaFoldDB" id="A0AA42IUB3"/>
<comment type="caution">
    <text evidence="1">The sequence shown here is derived from an EMBL/GenBank/DDBJ whole genome shotgun (WGS) entry which is preliminary data.</text>
</comment>
<evidence type="ECO:0000313" key="1">
    <source>
        <dbReference type="EMBL" id="MDH0702824.1"/>
    </source>
</evidence>
<dbReference type="Proteomes" id="UP001161137">
    <property type="component" value="Unassembled WGS sequence"/>
</dbReference>
<evidence type="ECO:0000313" key="2">
    <source>
        <dbReference type="Proteomes" id="UP001161137"/>
    </source>
</evidence>
<protein>
    <submittedName>
        <fullName evidence="1">Uncharacterized protein</fullName>
    </submittedName>
</protein>
<proteinExistence type="predicted"/>
<dbReference type="Pfam" id="PF22014">
    <property type="entry name" value="DUF6932"/>
    <property type="match status" value="1"/>
</dbReference>